<dbReference type="Proteomes" id="UP000305234">
    <property type="component" value="Unassembled WGS sequence"/>
</dbReference>
<dbReference type="InterPro" id="IPR052397">
    <property type="entry name" value="NADPH-QR_MdaB"/>
</dbReference>
<dbReference type="AlphaFoldDB" id="A0A4U1YNK9"/>
<comment type="caution">
    <text evidence="6">The sequence shown here is derived from an EMBL/GenBank/DDBJ whole genome shotgun (WGS) entry which is preliminary data.</text>
</comment>
<evidence type="ECO:0000256" key="2">
    <source>
        <dbReference type="ARBA" id="ARBA00022630"/>
    </source>
</evidence>
<feature type="domain" description="Flavodoxin-like fold" evidence="5">
    <location>
        <begin position="3"/>
        <end position="189"/>
    </location>
</feature>
<dbReference type="InterPro" id="IPR003680">
    <property type="entry name" value="Flavodoxin_fold"/>
</dbReference>
<keyword evidence="2" id="KW-0285">Flavoprotein</keyword>
<evidence type="ECO:0000256" key="3">
    <source>
        <dbReference type="ARBA" id="ARBA00022827"/>
    </source>
</evidence>
<gene>
    <name evidence="6" type="ORF">FCV52_21085</name>
</gene>
<evidence type="ECO:0000256" key="1">
    <source>
        <dbReference type="ARBA" id="ARBA00001974"/>
    </source>
</evidence>
<evidence type="ECO:0000313" key="7">
    <source>
        <dbReference type="Proteomes" id="UP000305234"/>
    </source>
</evidence>
<evidence type="ECO:0000259" key="5">
    <source>
        <dbReference type="Pfam" id="PF02525"/>
    </source>
</evidence>
<sequence length="194" mass="22078">MSNILIINAHEPSPFSEGKLNASLVDKAVTLLEQKGHIVRVVTMQEEYVVDEQLAHFQWADRVILQSPVNWMTIPWSFKKYMDEVFTAGMGGALCAFDGRSEDEPTKNYGTGGTLTNTKYMLSLTFNAPQESFNSQDEYLFQGKSVDDLMFHMHANFRFFGMSALPTFACYDVMKNADIENDFARFEAHLNEVF</sequence>
<dbReference type="Pfam" id="PF02525">
    <property type="entry name" value="Flavodoxin_2"/>
    <property type="match status" value="1"/>
</dbReference>
<evidence type="ECO:0000313" key="6">
    <source>
        <dbReference type="EMBL" id="TKF21397.1"/>
    </source>
</evidence>
<protein>
    <submittedName>
        <fullName evidence="6">NAD(P)H-dependent oxidoreductase</fullName>
    </submittedName>
</protein>
<dbReference type="InterPro" id="IPR029039">
    <property type="entry name" value="Flavoprotein-like_sf"/>
</dbReference>
<evidence type="ECO:0000256" key="4">
    <source>
        <dbReference type="ARBA" id="ARBA00037981"/>
    </source>
</evidence>
<name>A0A4U1YNK9_9VIBR</name>
<dbReference type="EMBL" id="SYUW01000094">
    <property type="protein sequence ID" value="TKF21397.1"/>
    <property type="molecule type" value="Genomic_DNA"/>
</dbReference>
<accession>A0A4U1YNK9</accession>
<reference evidence="6 7" key="1">
    <citation type="submission" date="2019-04" db="EMBL/GenBank/DDBJ databases">
        <title>A reverse ecology approach based on a biological definition of microbial populations.</title>
        <authorList>
            <person name="Arevalo P."/>
            <person name="Vaninsberghe D."/>
            <person name="Elsherbini J."/>
            <person name="Gore J."/>
            <person name="Polz M."/>
        </authorList>
    </citation>
    <scope>NUCLEOTIDE SEQUENCE [LARGE SCALE GENOMIC DNA]</scope>
    <source>
        <strain evidence="6 7">10N.261.46.E4</strain>
    </source>
</reference>
<dbReference type="GeneID" id="93965518"/>
<proteinExistence type="inferred from homology"/>
<dbReference type="RefSeq" id="WP_136998878.1">
    <property type="nucleotide sequence ID" value="NZ_AP025497.1"/>
</dbReference>
<organism evidence="6 7">
    <name type="scientific">Vibrio kanaloae</name>
    <dbReference type="NCBI Taxonomy" id="170673"/>
    <lineage>
        <taxon>Bacteria</taxon>
        <taxon>Pseudomonadati</taxon>
        <taxon>Pseudomonadota</taxon>
        <taxon>Gammaproteobacteria</taxon>
        <taxon>Vibrionales</taxon>
        <taxon>Vibrionaceae</taxon>
        <taxon>Vibrio</taxon>
    </lineage>
</organism>
<dbReference type="SUPFAM" id="SSF52218">
    <property type="entry name" value="Flavoproteins"/>
    <property type="match status" value="1"/>
</dbReference>
<dbReference type="PANTHER" id="PTHR46305:SF3">
    <property type="entry name" value="NADPH:QUINONE OXIDOREDUCTASE MDAB"/>
    <property type="match status" value="1"/>
</dbReference>
<keyword evidence="3" id="KW-0274">FAD</keyword>
<comment type="cofactor">
    <cofactor evidence="1">
        <name>FAD</name>
        <dbReference type="ChEBI" id="CHEBI:57692"/>
    </cofactor>
</comment>
<dbReference type="PANTHER" id="PTHR46305">
    <property type="match status" value="1"/>
</dbReference>
<comment type="similarity">
    <text evidence="4">Belongs to the oxidoreductase MdaB family.</text>
</comment>
<dbReference type="Gene3D" id="3.40.50.360">
    <property type="match status" value="1"/>
</dbReference>